<keyword evidence="2" id="KW-0812">Transmembrane</keyword>
<protein>
    <submittedName>
        <fullName evidence="3">Prepilin-type N-terminal cleavage/methylation domain-containing protein</fullName>
    </submittedName>
</protein>
<dbReference type="PRINTS" id="PR00813">
    <property type="entry name" value="BCTERIALGSPG"/>
</dbReference>
<keyword evidence="2" id="KW-0472">Membrane</keyword>
<dbReference type="PANTHER" id="PTHR30093">
    <property type="entry name" value="GENERAL SECRETION PATHWAY PROTEIN G"/>
    <property type="match status" value="1"/>
</dbReference>
<comment type="caution">
    <text evidence="3">The sequence shown here is derived from an EMBL/GenBank/DDBJ whole genome shotgun (WGS) entry which is preliminary data.</text>
</comment>
<dbReference type="InterPro" id="IPR031982">
    <property type="entry name" value="PilE-like"/>
</dbReference>
<sequence>MTNKRGFTLIEMMIAVAILGILAAIAYPSYQQYVARSRVGEAKAEMFALAQELEQRYSNTGSFAGVRCDASAVGGCAVPGNGTAYFQVGYIASGASYWVRASGLTGYLAMAGGEGQAACNFLSISQTGERIVGAAGNFTANTITASGGVTGTPYSGDKASNCWDK</sequence>
<organism evidence="3 4">
    <name type="scientific">Crenobacter cavernae</name>
    <dbReference type="NCBI Taxonomy" id="2290923"/>
    <lineage>
        <taxon>Bacteria</taxon>
        <taxon>Pseudomonadati</taxon>
        <taxon>Pseudomonadota</taxon>
        <taxon>Betaproteobacteria</taxon>
        <taxon>Neisseriales</taxon>
        <taxon>Neisseriaceae</taxon>
        <taxon>Crenobacter</taxon>
    </lineage>
</organism>
<dbReference type="PANTHER" id="PTHR30093:SF47">
    <property type="entry name" value="TYPE IV PILUS NON-CORE MINOR PILIN PILE"/>
    <property type="match status" value="1"/>
</dbReference>
<evidence type="ECO:0000313" key="4">
    <source>
        <dbReference type="Proteomes" id="UP000290682"/>
    </source>
</evidence>
<dbReference type="RefSeq" id="WP_129210605.1">
    <property type="nucleotide sequence ID" value="NZ_REGR01000001.1"/>
</dbReference>
<dbReference type="Pfam" id="PF07963">
    <property type="entry name" value="N_methyl"/>
    <property type="match status" value="1"/>
</dbReference>
<keyword evidence="4" id="KW-1185">Reference proteome</keyword>
<dbReference type="InterPro" id="IPR000983">
    <property type="entry name" value="Bac_GSPG_pilin"/>
</dbReference>
<accession>A0ABY0FGE6</accession>
<dbReference type="NCBIfam" id="TIGR02532">
    <property type="entry name" value="IV_pilin_GFxxxE"/>
    <property type="match status" value="1"/>
</dbReference>
<name>A0ABY0FGE6_9NEIS</name>
<dbReference type="EMBL" id="REGR01000001">
    <property type="protein sequence ID" value="RXZ45385.1"/>
    <property type="molecule type" value="Genomic_DNA"/>
</dbReference>
<dbReference type="InterPro" id="IPR045584">
    <property type="entry name" value="Pilin-like"/>
</dbReference>
<feature type="transmembrane region" description="Helical" evidence="2">
    <location>
        <begin position="12"/>
        <end position="30"/>
    </location>
</feature>
<evidence type="ECO:0000256" key="1">
    <source>
        <dbReference type="ARBA" id="ARBA00022481"/>
    </source>
</evidence>
<dbReference type="InterPro" id="IPR012902">
    <property type="entry name" value="N_methyl_site"/>
</dbReference>
<dbReference type="PROSITE" id="PS00409">
    <property type="entry name" value="PROKAR_NTER_METHYL"/>
    <property type="match status" value="1"/>
</dbReference>
<evidence type="ECO:0000256" key="2">
    <source>
        <dbReference type="SAM" id="Phobius"/>
    </source>
</evidence>
<reference evidence="3 4" key="1">
    <citation type="submission" date="2018-10" db="EMBL/GenBank/DDBJ databases">
        <title>Draft genome of Fastidiocella sp. strain 375T, a bacterium isolated from a karstic cave dripping water.</title>
        <authorList>
            <person name="Coelho C."/>
            <person name="Verissimo A."/>
            <person name="Tiago I."/>
        </authorList>
    </citation>
    <scope>NUCLEOTIDE SEQUENCE [LARGE SCALE GENOMIC DNA]</scope>
    <source>
        <strain evidence="3 4">CAVE-375</strain>
    </source>
</reference>
<keyword evidence="1" id="KW-0488">Methylation</keyword>
<dbReference type="SUPFAM" id="SSF54523">
    <property type="entry name" value="Pili subunits"/>
    <property type="match status" value="1"/>
</dbReference>
<dbReference type="Proteomes" id="UP000290682">
    <property type="component" value="Unassembled WGS sequence"/>
</dbReference>
<evidence type="ECO:0000313" key="3">
    <source>
        <dbReference type="EMBL" id="RXZ45385.1"/>
    </source>
</evidence>
<gene>
    <name evidence="3" type="ORF">EBB06_00770</name>
</gene>
<dbReference type="Gene3D" id="3.30.700.10">
    <property type="entry name" value="Glycoprotein, Type 4 Pilin"/>
    <property type="match status" value="1"/>
</dbReference>
<proteinExistence type="predicted"/>
<dbReference type="Pfam" id="PF16732">
    <property type="entry name" value="ComP_DUS"/>
    <property type="match status" value="1"/>
</dbReference>
<keyword evidence="2" id="KW-1133">Transmembrane helix</keyword>